<evidence type="ECO:0000256" key="3">
    <source>
        <dbReference type="SAM" id="SignalP"/>
    </source>
</evidence>
<protein>
    <submittedName>
        <fullName evidence="5">Transglycosylase SLT domain-containing protein</fullName>
    </submittedName>
</protein>
<accession>A0A1N7HL00</accession>
<evidence type="ECO:0000256" key="2">
    <source>
        <dbReference type="SAM" id="MobiDB-lite"/>
    </source>
</evidence>
<comment type="similarity">
    <text evidence="1">Belongs to the virb1 family.</text>
</comment>
<reference evidence="5 6" key="1">
    <citation type="submission" date="2017-01" db="EMBL/GenBank/DDBJ databases">
        <authorList>
            <person name="Mah S.A."/>
            <person name="Swanson W.J."/>
            <person name="Moy G.W."/>
            <person name="Vacquier V.D."/>
        </authorList>
    </citation>
    <scope>NUCLEOTIDE SEQUENCE [LARGE SCALE GENOMIC DNA]</scope>
    <source>
        <strain evidence="5 6">DSM 29590</strain>
    </source>
</reference>
<feature type="signal peptide" evidence="3">
    <location>
        <begin position="1"/>
        <end position="26"/>
    </location>
</feature>
<feature type="chain" id="PRO_5009942589" evidence="3">
    <location>
        <begin position="27"/>
        <end position="242"/>
    </location>
</feature>
<keyword evidence="6" id="KW-1185">Reference proteome</keyword>
<evidence type="ECO:0000313" key="6">
    <source>
        <dbReference type="Proteomes" id="UP000186019"/>
    </source>
</evidence>
<feature type="region of interest" description="Disordered" evidence="2">
    <location>
        <begin position="181"/>
        <end position="203"/>
    </location>
</feature>
<dbReference type="SUPFAM" id="SSF53955">
    <property type="entry name" value="Lysozyme-like"/>
    <property type="match status" value="1"/>
</dbReference>
<dbReference type="Pfam" id="PF01464">
    <property type="entry name" value="SLT"/>
    <property type="match status" value="1"/>
</dbReference>
<dbReference type="OrthoDB" id="5945995at2"/>
<dbReference type="InterPro" id="IPR008258">
    <property type="entry name" value="Transglycosylase_SLT_dom_1"/>
</dbReference>
<dbReference type="STRING" id="573024.SAMN05216208_3281"/>
<dbReference type="EMBL" id="FTNV01000004">
    <property type="protein sequence ID" value="SIS25536.1"/>
    <property type="molecule type" value="Genomic_DNA"/>
</dbReference>
<dbReference type="Gene3D" id="1.10.530.10">
    <property type="match status" value="1"/>
</dbReference>
<name>A0A1N7HL00_9RHOB</name>
<evidence type="ECO:0000313" key="5">
    <source>
        <dbReference type="EMBL" id="SIS25536.1"/>
    </source>
</evidence>
<sequence>MSGSVATALRRIVCALVVCLPASTSAATSEICDQAARAASSQTGVPLDVLLAITRSETGRAVEGRLTPWPWTVNMEGAGKWFASRAEALAYVSRHHGIGARSFDVGCFQVNYKWHGHHFSSIDEMFDPQSNALYAAEFLQALRRETIDWSAAAGAYHSRTPNHSDRYRARFDKIIASLDPRSSGQSNLAQAASDQSSAPVTRDNPYPFLKTATVASRFGSLVPLGGAAQSRRPLFAKKDTAQ</sequence>
<evidence type="ECO:0000259" key="4">
    <source>
        <dbReference type="Pfam" id="PF01464"/>
    </source>
</evidence>
<feature type="domain" description="Transglycosylase SLT" evidence="4">
    <location>
        <begin position="101"/>
        <end position="164"/>
    </location>
</feature>
<feature type="compositionally biased region" description="Polar residues" evidence="2">
    <location>
        <begin position="181"/>
        <end position="199"/>
    </location>
</feature>
<dbReference type="InterPro" id="IPR023346">
    <property type="entry name" value="Lysozyme-like_dom_sf"/>
</dbReference>
<dbReference type="Proteomes" id="UP000186019">
    <property type="component" value="Unassembled WGS sequence"/>
</dbReference>
<gene>
    <name evidence="5" type="ORF">SAMN05421666_3305</name>
</gene>
<organism evidence="5 6">
    <name type="scientific">Roseovarius nanhaiticus</name>
    <dbReference type="NCBI Taxonomy" id="573024"/>
    <lineage>
        <taxon>Bacteria</taxon>
        <taxon>Pseudomonadati</taxon>
        <taxon>Pseudomonadota</taxon>
        <taxon>Alphaproteobacteria</taxon>
        <taxon>Rhodobacterales</taxon>
        <taxon>Roseobacteraceae</taxon>
        <taxon>Roseovarius</taxon>
    </lineage>
</organism>
<keyword evidence="3" id="KW-0732">Signal</keyword>
<dbReference type="AlphaFoldDB" id="A0A1N7HL00"/>
<evidence type="ECO:0000256" key="1">
    <source>
        <dbReference type="ARBA" id="ARBA00009387"/>
    </source>
</evidence>
<proteinExistence type="inferred from homology"/>